<feature type="chain" id="PRO_5002056203" evidence="1">
    <location>
        <begin position="17"/>
        <end position="104"/>
    </location>
</feature>
<dbReference type="Proteomes" id="UP000032142">
    <property type="component" value="Unassembled WGS sequence"/>
</dbReference>
<reference evidence="3" key="1">
    <citation type="submission" date="2014-09" db="EMBL/GenBank/DDBJ databases">
        <authorList>
            <person name="Mudge J."/>
            <person name="Ramaraj T."/>
            <person name="Lindquist I.E."/>
            <person name="Bharti A.K."/>
            <person name="Sundararajan A."/>
            <person name="Cameron C.T."/>
            <person name="Woodward J.E."/>
            <person name="May G.D."/>
            <person name="Brubaker C."/>
            <person name="Broadhvest J."/>
            <person name="Wilkins T.A."/>
        </authorList>
    </citation>
    <scope>NUCLEOTIDE SEQUENCE</scope>
    <source>
        <strain evidence="3">cv. AKA8401</strain>
    </source>
</reference>
<comment type="caution">
    <text evidence="2">The sequence shown here is derived from an EMBL/GenBank/DDBJ whole genome shotgun (WGS) entry which is preliminary data.</text>
</comment>
<name>A0A0B0N1Y4_GOSAR</name>
<evidence type="ECO:0000313" key="2">
    <source>
        <dbReference type="EMBL" id="KHG05191.1"/>
    </source>
</evidence>
<proteinExistence type="predicted"/>
<evidence type="ECO:0000256" key="1">
    <source>
        <dbReference type="SAM" id="SignalP"/>
    </source>
</evidence>
<dbReference type="AlphaFoldDB" id="A0A0B0N1Y4"/>
<sequence length="104" mass="11481">MSFICLLMLGQQVIQALNYNSGDYQTAGGYPNSSYTDQTTTWNGSNYANYTTQHYTTSTNQNLNSAVAKFSNFSTILFDSSCNRFEGAQVFSYAACGKVGKQFN</sequence>
<feature type="signal peptide" evidence="1">
    <location>
        <begin position="1"/>
        <end position="16"/>
    </location>
</feature>
<accession>A0A0B0N1Y4</accession>
<evidence type="ECO:0000313" key="3">
    <source>
        <dbReference type="Proteomes" id="UP000032142"/>
    </source>
</evidence>
<protein>
    <submittedName>
        <fullName evidence="2">Replication polyprotein</fullName>
    </submittedName>
</protein>
<keyword evidence="1" id="KW-0732">Signal</keyword>
<gene>
    <name evidence="2" type="ORF">F383_30343</name>
</gene>
<dbReference type="EMBL" id="JRRC01425515">
    <property type="protein sequence ID" value="KHG05191.1"/>
    <property type="molecule type" value="Genomic_DNA"/>
</dbReference>
<organism evidence="2 3">
    <name type="scientific">Gossypium arboreum</name>
    <name type="common">Tree cotton</name>
    <name type="synonym">Gossypium nanking</name>
    <dbReference type="NCBI Taxonomy" id="29729"/>
    <lineage>
        <taxon>Eukaryota</taxon>
        <taxon>Viridiplantae</taxon>
        <taxon>Streptophyta</taxon>
        <taxon>Embryophyta</taxon>
        <taxon>Tracheophyta</taxon>
        <taxon>Spermatophyta</taxon>
        <taxon>Magnoliopsida</taxon>
        <taxon>eudicotyledons</taxon>
        <taxon>Gunneridae</taxon>
        <taxon>Pentapetalae</taxon>
        <taxon>rosids</taxon>
        <taxon>malvids</taxon>
        <taxon>Malvales</taxon>
        <taxon>Malvaceae</taxon>
        <taxon>Malvoideae</taxon>
        <taxon>Gossypium</taxon>
    </lineage>
</organism>
<keyword evidence="3" id="KW-1185">Reference proteome</keyword>